<accession>A0ABR7YZQ0</accession>
<dbReference type="SUPFAM" id="SSF117396">
    <property type="entry name" value="TM1631-like"/>
    <property type="match status" value="1"/>
</dbReference>
<dbReference type="Proteomes" id="UP000805841">
    <property type="component" value="Unassembled WGS sequence"/>
</dbReference>
<dbReference type="RefSeq" id="WP_190419303.1">
    <property type="nucleotide sequence ID" value="NZ_JAAOCA010000008.1"/>
</dbReference>
<dbReference type="InterPro" id="IPR002763">
    <property type="entry name" value="DUF72"/>
</dbReference>
<evidence type="ECO:0000313" key="1">
    <source>
        <dbReference type="EMBL" id="MBD1598711.1"/>
    </source>
</evidence>
<dbReference type="Pfam" id="PF01904">
    <property type="entry name" value="DUF72"/>
    <property type="match status" value="1"/>
</dbReference>
<reference evidence="1 2" key="1">
    <citation type="journal article" date="2020" name="Insects">
        <title>Bacteria Belonging to Pseudomonas typographi sp. nov. from the Bark Beetle Ips typographus Have Genomic Potential to Aid in the Host Ecology.</title>
        <authorList>
            <person name="Peral-Aranega E."/>
            <person name="Saati-Santamaria Z."/>
            <person name="Kolarik M."/>
            <person name="Rivas R."/>
            <person name="Garcia-Fraile P."/>
        </authorList>
    </citation>
    <scope>NUCLEOTIDE SEQUENCE [LARGE SCALE GENOMIC DNA]</scope>
    <source>
        <strain evidence="1 2">CA3A</strain>
    </source>
</reference>
<dbReference type="InterPro" id="IPR036520">
    <property type="entry name" value="UPF0759_sf"/>
</dbReference>
<dbReference type="EMBL" id="JAAOCA010000008">
    <property type="protein sequence ID" value="MBD1598711.1"/>
    <property type="molecule type" value="Genomic_DNA"/>
</dbReference>
<organism evidence="1 2">
    <name type="scientific">Pseudomonas typographi</name>
    <dbReference type="NCBI Taxonomy" id="2715964"/>
    <lineage>
        <taxon>Bacteria</taxon>
        <taxon>Pseudomonadati</taxon>
        <taxon>Pseudomonadota</taxon>
        <taxon>Gammaproteobacteria</taxon>
        <taxon>Pseudomonadales</taxon>
        <taxon>Pseudomonadaceae</taxon>
        <taxon>Pseudomonas</taxon>
    </lineage>
</organism>
<evidence type="ECO:0000313" key="2">
    <source>
        <dbReference type="Proteomes" id="UP000805841"/>
    </source>
</evidence>
<sequence length="242" mass="26754">MGPLGQAYVGCAGWSLPREHWPAFAATGTHLQRYATRLNAVEVNSSFYRAHRPQTYGRWASSTPPGFRFSVKMPKLITHVQRLVACEDLLDAFFSECSALGAHLGCVLVQLPPSLMYQPDVANAFFSLLRRRFSGGVVIEPRHESWVQAQAMLVDAQIGQVAADPSRISSDASPAGWPGLRYWRLHGSPKTYYSAYSPERLQRFAHDTQQALEAGIPTWCIFDNTAAGAALPDALSFQAMLR</sequence>
<name>A0ABR7YZQ0_9PSED</name>
<keyword evidence="2" id="KW-1185">Reference proteome</keyword>
<protein>
    <submittedName>
        <fullName evidence="1">DUF72 domain-containing protein</fullName>
    </submittedName>
</protein>
<dbReference type="PANTHER" id="PTHR30348:SF14">
    <property type="entry name" value="BLR8050 PROTEIN"/>
    <property type="match status" value="1"/>
</dbReference>
<gene>
    <name evidence="1" type="ORF">HAQ05_08335</name>
</gene>
<dbReference type="Gene3D" id="3.20.20.410">
    <property type="entry name" value="Protein of unknown function UPF0759"/>
    <property type="match status" value="1"/>
</dbReference>
<proteinExistence type="predicted"/>
<comment type="caution">
    <text evidence="1">The sequence shown here is derived from an EMBL/GenBank/DDBJ whole genome shotgun (WGS) entry which is preliminary data.</text>
</comment>
<dbReference type="PANTHER" id="PTHR30348">
    <property type="entry name" value="UNCHARACTERIZED PROTEIN YECE"/>
    <property type="match status" value="1"/>
</dbReference>